<feature type="domain" description="Phage shock protein PspC N-terminal" evidence="7">
    <location>
        <begin position="18"/>
        <end position="75"/>
    </location>
</feature>
<evidence type="ECO:0000313" key="9">
    <source>
        <dbReference type="Proteomes" id="UP000823914"/>
    </source>
</evidence>
<keyword evidence="4 6" id="KW-1133">Transmembrane helix</keyword>
<feature type="transmembrane region" description="Helical" evidence="6">
    <location>
        <begin position="27"/>
        <end position="46"/>
    </location>
</feature>
<comment type="subcellular location">
    <subcellularLocation>
        <location evidence="1">Cell membrane</location>
        <topology evidence="1">Single-pass membrane protein</topology>
    </subcellularLocation>
</comment>
<sequence length="80" mass="8697">MCTENHNSNTSEDGNPEKRLYRSQNKIILGVCAGIAEFFNIDPIIIRLLAVFFTLAGMGSGIATYIIAAIIIPKKPTDQG</sequence>
<dbReference type="InterPro" id="IPR007168">
    <property type="entry name" value="Phageshock_PspC_N"/>
</dbReference>
<gene>
    <name evidence="8" type="ORF">IAA16_03165</name>
</gene>
<keyword evidence="2" id="KW-1003">Cell membrane</keyword>
<organism evidence="8 9">
    <name type="scientific">Candidatus Treponema excrementipullorum</name>
    <dbReference type="NCBI Taxonomy" id="2838768"/>
    <lineage>
        <taxon>Bacteria</taxon>
        <taxon>Pseudomonadati</taxon>
        <taxon>Spirochaetota</taxon>
        <taxon>Spirochaetia</taxon>
        <taxon>Spirochaetales</taxon>
        <taxon>Treponemataceae</taxon>
        <taxon>Treponema</taxon>
    </lineage>
</organism>
<dbReference type="PANTHER" id="PTHR33885:SF3">
    <property type="entry name" value="PHAGE SHOCK PROTEIN C"/>
    <property type="match status" value="1"/>
</dbReference>
<dbReference type="AlphaFoldDB" id="A0A9E2L0J8"/>
<dbReference type="GO" id="GO:0005886">
    <property type="term" value="C:plasma membrane"/>
    <property type="evidence" value="ECO:0007669"/>
    <property type="project" value="UniProtKB-SubCell"/>
</dbReference>
<dbReference type="PANTHER" id="PTHR33885">
    <property type="entry name" value="PHAGE SHOCK PROTEIN C"/>
    <property type="match status" value="1"/>
</dbReference>
<reference evidence="8" key="1">
    <citation type="journal article" date="2021" name="PeerJ">
        <title>Extensive microbial diversity within the chicken gut microbiome revealed by metagenomics and culture.</title>
        <authorList>
            <person name="Gilroy R."/>
            <person name="Ravi A."/>
            <person name="Getino M."/>
            <person name="Pursley I."/>
            <person name="Horton D.L."/>
            <person name="Alikhan N.F."/>
            <person name="Baker D."/>
            <person name="Gharbi K."/>
            <person name="Hall N."/>
            <person name="Watson M."/>
            <person name="Adriaenssens E.M."/>
            <person name="Foster-Nyarko E."/>
            <person name="Jarju S."/>
            <person name="Secka A."/>
            <person name="Antonio M."/>
            <person name="Oren A."/>
            <person name="Chaudhuri R.R."/>
            <person name="La Ragione R."/>
            <person name="Hildebrand F."/>
            <person name="Pallen M.J."/>
        </authorList>
    </citation>
    <scope>NUCLEOTIDE SEQUENCE</scope>
    <source>
        <strain evidence="8">Gambia15-2214</strain>
    </source>
</reference>
<evidence type="ECO:0000256" key="2">
    <source>
        <dbReference type="ARBA" id="ARBA00022475"/>
    </source>
</evidence>
<protein>
    <submittedName>
        <fullName evidence="8">PspC domain-containing protein</fullName>
    </submittedName>
</protein>
<evidence type="ECO:0000256" key="5">
    <source>
        <dbReference type="ARBA" id="ARBA00023136"/>
    </source>
</evidence>
<name>A0A9E2L0J8_9SPIR</name>
<dbReference type="EMBL" id="JAHLFV010000071">
    <property type="protein sequence ID" value="MBU3849549.1"/>
    <property type="molecule type" value="Genomic_DNA"/>
</dbReference>
<dbReference type="Pfam" id="PF04024">
    <property type="entry name" value="PspC"/>
    <property type="match status" value="1"/>
</dbReference>
<accession>A0A9E2L0J8</accession>
<evidence type="ECO:0000256" key="1">
    <source>
        <dbReference type="ARBA" id="ARBA00004162"/>
    </source>
</evidence>
<dbReference type="InterPro" id="IPR052027">
    <property type="entry name" value="PspC"/>
</dbReference>
<reference evidence="8" key="2">
    <citation type="submission" date="2021-04" db="EMBL/GenBank/DDBJ databases">
        <authorList>
            <person name="Gilroy R."/>
        </authorList>
    </citation>
    <scope>NUCLEOTIDE SEQUENCE</scope>
    <source>
        <strain evidence="8">Gambia15-2214</strain>
    </source>
</reference>
<keyword evidence="3 6" id="KW-0812">Transmembrane</keyword>
<evidence type="ECO:0000313" key="8">
    <source>
        <dbReference type="EMBL" id="MBU3849549.1"/>
    </source>
</evidence>
<proteinExistence type="predicted"/>
<evidence type="ECO:0000256" key="4">
    <source>
        <dbReference type="ARBA" id="ARBA00022989"/>
    </source>
</evidence>
<comment type="caution">
    <text evidence="8">The sequence shown here is derived from an EMBL/GenBank/DDBJ whole genome shotgun (WGS) entry which is preliminary data.</text>
</comment>
<evidence type="ECO:0000256" key="6">
    <source>
        <dbReference type="SAM" id="Phobius"/>
    </source>
</evidence>
<feature type="transmembrane region" description="Helical" evidence="6">
    <location>
        <begin position="52"/>
        <end position="72"/>
    </location>
</feature>
<dbReference type="Proteomes" id="UP000823914">
    <property type="component" value="Unassembled WGS sequence"/>
</dbReference>
<evidence type="ECO:0000256" key="3">
    <source>
        <dbReference type="ARBA" id="ARBA00022692"/>
    </source>
</evidence>
<keyword evidence="5 6" id="KW-0472">Membrane</keyword>
<evidence type="ECO:0000259" key="7">
    <source>
        <dbReference type="Pfam" id="PF04024"/>
    </source>
</evidence>